<evidence type="ECO:0000256" key="1">
    <source>
        <dbReference type="PROSITE-ProRule" id="PRU00285"/>
    </source>
</evidence>
<dbReference type="CDD" id="cd06464">
    <property type="entry name" value="ACD_sHsps-like"/>
    <property type="match status" value="1"/>
</dbReference>
<dbReference type="Pfam" id="PF00011">
    <property type="entry name" value="HSP20"/>
    <property type="match status" value="1"/>
</dbReference>
<feature type="domain" description="SHSP" evidence="3">
    <location>
        <begin position="93"/>
        <end position="200"/>
    </location>
</feature>
<comment type="similarity">
    <text evidence="1 2">Belongs to the small heat shock protein (HSP20) family.</text>
</comment>
<dbReference type="Gene3D" id="2.60.40.790">
    <property type="match status" value="1"/>
</dbReference>
<dbReference type="PROSITE" id="PS01031">
    <property type="entry name" value="SHSP"/>
    <property type="match status" value="1"/>
</dbReference>
<dbReference type="InterPro" id="IPR008978">
    <property type="entry name" value="HSP20-like_chaperone"/>
</dbReference>
<evidence type="ECO:0000259" key="3">
    <source>
        <dbReference type="PROSITE" id="PS01031"/>
    </source>
</evidence>
<protein>
    <recommendedName>
        <fullName evidence="3">SHSP domain-containing protein</fullName>
    </recommendedName>
</protein>
<dbReference type="Proteomes" id="UP000297597">
    <property type="component" value="Unassembled WGS sequence"/>
</dbReference>
<dbReference type="SUPFAM" id="SSF49764">
    <property type="entry name" value="HSP20-like chaperones"/>
    <property type="match status" value="1"/>
</dbReference>
<gene>
    <name evidence="4" type="ORF">Pmgp_00441</name>
</gene>
<comment type="caution">
    <text evidence="4">The sequence shown here is derived from an EMBL/GenBank/DDBJ whole genome shotgun (WGS) entry which is preliminary data.</text>
</comment>
<dbReference type="EMBL" id="QFFZ01000003">
    <property type="protein sequence ID" value="TEB13145.1"/>
    <property type="molecule type" value="Genomic_DNA"/>
</dbReference>
<dbReference type="InterPro" id="IPR002068">
    <property type="entry name" value="A-crystallin/Hsp20_dom"/>
</dbReference>
<accession>A0A4Y7RVY8</accession>
<proteinExistence type="inferred from homology"/>
<organism evidence="4 5">
    <name type="scientific">Pelotomaculum propionicicum</name>
    <dbReference type="NCBI Taxonomy" id="258475"/>
    <lineage>
        <taxon>Bacteria</taxon>
        <taxon>Bacillati</taxon>
        <taxon>Bacillota</taxon>
        <taxon>Clostridia</taxon>
        <taxon>Eubacteriales</taxon>
        <taxon>Desulfotomaculaceae</taxon>
        <taxon>Pelotomaculum</taxon>
    </lineage>
</organism>
<dbReference type="RefSeq" id="WP_192902741.1">
    <property type="nucleotide sequence ID" value="NZ_QFFZ01000003.1"/>
</dbReference>
<evidence type="ECO:0000313" key="5">
    <source>
        <dbReference type="Proteomes" id="UP000297597"/>
    </source>
</evidence>
<name>A0A4Y7RVY8_9FIRM</name>
<keyword evidence="5" id="KW-1185">Reference proteome</keyword>
<evidence type="ECO:0000313" key="4">
    <source>
        <dbReference type="EMBL" id="TEB13145.1"/>
    </source>
</evidence>
<evidence type="ECO:0000256" key="2">
    <source>
        <dbReference type="RuleBase" id="RU003616"/>
    </source>
</evidence>
<reference evidence="4 5" key="1">
    <citation type="journal article" date="2018" name="Environ. Microbiol.">
        <title>Novel energy conservation strategies and behaviour of Pelotomaculum schinkii driving syntrophic propionate catabolism.</title>
        <authorList>
            <person name="Hidalgo-Ahumada C.A.P."/>
            <person name="Nobu M.K."/>
            <person name="Narihiro T."/>
            <person name="Tamaki H."/>
            <person name="Liu W.T."/>
            <person name="Kamagata Y."/>
            <person name="Stams A.J.M."/>
            <person name="Imachi H."/>
            <person name="Sousa D.Z."/>
        </authorList>
    </citation>
    <scope>NUCLEOTIDE SEQUENCE [LARGE SCALE GENOMIC DNA]</scope>
    <source>
        <strain evidence="4 5">MGP</strain>
    </source>
</reference>
<dbReference type="AlphaFoldDB" id="A0A4Y7RVY8"/>
<sequence length="200" mass="22373">MNFQNKDWLKFALELYEKTKDMGFTNYWDKGGLESLIDVANKFTSTGIGHTQPDKGEKIQQEASFTDQEKIENEVFWQQETGPVHSGTFVSGATKSGYNVPVSVHETNNEISIHVIIPGIASRDDLNLLLSHEALELSGVRTAVGFSGGDKRIENFYKKVRLPALVDPSGATATYRNGFLYIRVPKKSLLSPLKMEVKFE</sequence>